<evidence type="ECO:0000313" key="1">
    <source>
        <dbReference type="EnsemblMetazoa" id="ASTEI06541-PA"/>
    </source>
</evidence>
<reference evidence="2" key="1">
    <citation type="journal article" date="2014" name="Genome Biol.">
        <title>Genome analysis of a major urban malaria vector mosquito, Anopheles stephensi.</title>
        <authorList>
            <person name="Jiang X."/>
            <person name="Peery A."/>
            <person name="Hall A.B."/>
            <person name="Sharma A."/>
            <person name="Chen X.G."/>
            <person name="Waterhouse R.M."/>
            <person name="Komissarov A."/>
            <person name="Riehle M.M."/>
            <person name="Shouche Y."/>
            <person name="Sharakhova M.V."/>
            <person name="Lawson D."/>
            <person name="Pakpour N."/>
            <person name="Arensburger P."/>
            <person name="Davidson V.L."/>
            <person name="Eiglmeier K."/>
            <person name="Emrich S."/>
            <person name="George P."/>
            <person name="Kennedy R.C."/>
            <person name="Mane S.P."/>
            <person name="Maslen G."/>
            <person name="Oringanje C."/>
            <person name="Qi Y."/>
            <person name="Settlage R."/>
            <person name="Tojo M."/>
            <person name="Tubio J.M."/>
            <person name="Unger M.F."/>
            <person name="Wang B."/>
            <person name="Vernick K.D."/>
            <person name="Ribeiro J.M."/>
            <person name="James A.A."/>
            <person name="Michel K."/>
            <person name="Riehle M.A."/>
            <person name="Luckhart S."/>
            <person name="Sharakhov I.V."/>
            <person name="Tu Z."/>
        </authorList>
    </citation>
    <scope>NUCLEOTIDE SEQUENCE [LARGE SCALE GENOMIC DNA]</scope>
    <source>
        <strain evidence="2">Indian</strain>
    </source>
</reference>
<dbReference type="AlphaFoldDB" id="A0A182YDK5"/>
<organism evidence="1 2">
    <name type="scientific">Anopheles stephensi</name>
    <name type="common">Indo-Pakistan malaria mosquito</name>
    <dbReference type="NCBI Taxonomy" id="30069"/>
    <lineage>
        <taxon>Eukaryota</taxon>
        <taxon>Metazoa</taxon>
        <taxon>Ecdysozoa</taxon>
        <taxon>Arthropoda</taxon>
        <taxon>Hexapoda</taxon>
        <taxon>Insecta</taxon>
        <taxon>Pterygota</taxon>
        <taxon>Neoptera</taxon>
        <taxon>Endopterygota</taxon>
        <taxon>Diptera</taxon>
        <taxon>Nematocera</taxon>
        <taxon>Culicoidea</taxon>
        <taxon>Culicidae</taxon>
        <taxon>Anophelinae</taxon>
        <taxon>Anopheles</taxon>
    </lineage>
</organism>
<evidence type="ECO:0000313" key="2">
    <source>
        <dbReference type="Proteomes" id="UP000076408"/>
    </source>
</evidence>
<reference evidence="1" key="2">
    <citation type="submission" date="2020-05" db="UniProtKB">
        <authorList>
            <consortium name="EnsemblMetazoa"/>
        </authorList>
    </citation>
    <scope>IDENTIFICATION</scope>
    <source>
        <strain evidence="1">Indian</strain>
    </source>
</reference>
<dbReference type="STRING" id="30069.A0A182YDK5"/>
<sequence>MVLMRLFCFRLSVRLGSIIVGGCCIVMASAKENRTLKRSNASSLSSLQLETIITMITLAALGGAEFLLQEALYYEENMHLYNPHDVFVWLIVVCKTNAELFYTCTMVVCMGLYLPCCGAMMAGAYFMKQYLLAPFVVVELGRLSCITLTHVIGMMVIKKSINVGYLIALTIAGGFALLLLFYLWGCVVALMQILRIVRSPEYIAVFGDNPLAPVDPGETTPVGTGVLLDSGMLEWNGMGLKPTQRNHMNKNLERLPPTALSSGQFSGPNMLIDDFRPLHSRYSYNWAI</sequence>
<proteinExistence type="predicted"/>
<dbReference type="VEuPathDB" id="VectorBase:ASTEI20_042131"/>
<dbReference type="VEuPathDB" id="VectorBase:ASTEI06541"/>
<dbReference type="Proteomes" id="UP000076408">
    <property type="component" value="Unassembled WGS sequence"/>
</dbReference>
<protein>
    <submittedName>
        <fullName evidence="1">Uncharacterized protein</fullName>
    </submittedName>
</protein>
<keyword evidence="2" id="KW-1185">Reference proteome</keyword>
<dbReference type="VEuPathDB" id="VectorBase:ASTE015050"/>
<name>A0A182YDK5_ANOST</name>
<dbReference type="OMA" id="ALVYSCC"/>
<dbReference type="EnsemblMetazoa" id="ASTEI06541-RA">
    <property type="protein sequence ID" value="ASTEI06541-PA"/>
    <property type="gene ID" value="ASTEI06541"/>
</dbReference>
<accession>A0A182YDK5</accession>